<proteinExistence type="predicted"/>
<organism evidence="2 3">
    <name type="scientific">Belliella marina</name>
    <dbReference type="NCBI Taxonomy" id="1644146"/>
    <lineage>
        <taxon>Bacteria</taxon>
        <taxon>Pseudomonadati</taxon>
        <taxon>Bacteroidota</taxon>
        <taxon>Cytophagia</taxon>
        <taxon>Cytophagales</taxon>
        <taxon>Cyclobacteriaceae</taxon>
        <taxon>Belliella</taxon>
    </lineage>
</organism>
<dbReference type="PROSITE" id="PS51257">
    <property type="entry name" value="PROKAR_LIPOPROTEIN"/>
    <property type="match status" value="1"/>
</dbReference>
<feature type="chain" id="PRO_5047030521" description="Lipoprotein" evidence="1">
    <location>
        <begin position="21"/>
        <end position="92"/>
    </location>
</feature>
<keyword evidence="3" id="KW-1185">Reference proteome</keyword>
<protein>
    <recommendedName>
        <fullName evidence="4">Lipoprotein</fullName>
    </recommendedName>
</protein>
<evidence type="ECO:0008006" key="4">
    <source>
        <dbReference type="Google" id="ProtNLM"/>
    </source>
</evidence>
<evidence type="ECO:0000313" key="3">
    <source>
        <dbReference type="Proteomes" id="UP001597361"/>
    </source>
</evidence>
<keyword evidence="1" id="KW-0732">Signal</keyword>
<name>A0ABW4VKJ0_9BACT</name>
<accession>A0ABW4VKJ0</accession>
<feature type="signal peptide" evidence="1">
    <location>
        <begin position="1"/>
        <end position="20"/>
    </location>
</feature>
<sequence length="92" mass="10268">MKRLLLFSILLGLFFSGCSNDDNDPSGEVFFRCKLNGQLKEFNHTPTASSHLEGDPTNGLYISASDSDDFMNAAFLRYTLSSMKILPKVRIT</sequence>
<dbReference type="RefSeq" id="WP_376883873.1">
    <property type="nucleotide sequence ID" value="NZ_JBHUHR010000015.1"/>
</dbReference>
<gene>
    <name evidence="2" type="ORF">ACFSKL_04515</name>
</gene>
<comment type="caution">
    <text evidence="2">The sequence shown here is derived from an EMBL/GenBank/DDBJ whole genome shotgun (WGS) entry which is preliminary data.</text>
</comment>
<evidence type="ECO:0000313" key="2">
    <source>
        <dbReference type="EMBL" id="MFD2034040.1"/>
    </source>
</evidence>
<evidence type="ECO:0000256" key="1">
    <source>
        <dbReference type="SAM" id="SignalP"/>
    </source>
</evidence>
<dbReference type="Proteomes" id="UP001597361">
    <property type="component" value="Unassembled WGS sequence"/>
</dbReference>
<reference evidence="3" key="1">
    <citation type="journal article" date="2019" name="Int. J. Syst. Evol. Microbiol.">
        <title>The Global Catalogue of Microorganisms (GCM) 10K type strain sequencing project: providing services to taxonomists for standard genome sequencing and annotation.</title>
        <authorList>
            <consortium name="The Broad Institute Genomics Platform"/>
            <consortium name="The Broad Institute Genome Sequencing Center for Infectious Disease"/>
            <person name="Wu L."/>
            <person name="Ma J."/>
        </authorList>
    </citation>
    <scope>NUCLEOTIDE SEQUENCE [LARGE SCALE GENOMIC DNA]</scope>
    <source>
        <strain evidence="3">CGMCC 1.15180</strain>
    </source>
</reference>
<dbReference type="EMBL" id="JBHUHR010000015">
    <property type="protein sequence ID" value="MFD2034040.1"/>
    <property type="molecule type" value="Genomic_DNA"/>
</dbReference>